<accession>A0A174N5X5</accession>
<dbReference type="UniPathway" id="UPA00223"/>
<keyword evidence="5" id="KW-0012">Acyltransferase</keyword>
<keyword evidence="4 5" id="KW-0808">Transferase</keyword>
<gene>
    <name evidence="5" type="primary">gltA2</name>
    <name evidence="5" type="ORF">ERS852551_00776</name>
</gene>
<dbReference type="PRINTS" id="PR00143">
    <property type="entry name" value="CITRTSNTHASE"/>
</dbReference>
<evidence type="ECO:0000313" key="6">
    <source>
        <dbReference type="Proteomes" id="UP000095765"/>
    </source>
</evidence>
<dbReference type="SUPFAM" id="SSF48256">
    <property type="entry name" value="Citrate synthase"/>
    <property type="match status" value="1"/>
</dbReference>
<dbReference type="GO" id="GO:0005829">
    <property type="term" value="C:cytosol"/>
    <property type="evidence" value="ECO:0007669"/>
    <property type="project" value="TreeGrafter"/>
</dbReference>
<dbReference type="OrthoDB" id="9800864at2"/>
<comment type="pathway">
    <text evidence="1">Carbohydrate metabolism; tricarboxylic acid cycle.</text>
</comment>
<dbReference type="Pfam" id="PF00285">
    <property type="entry name" value="Citrate_synt"/>
    <property type="match status" value="1"/>
</dbReference>
<dbReference type="Gene3D" id="1.10.230.10">
    <property type="entry name" value="Cytochrome P450-Terp, domain 2"/>
    <property type="match status" value="1"/>
</dbReference>
<proteinExistence type="inferred from homology"/>
<reference evidence="5 6" key="1">
    <citation type="submission" date="2015-09" db="EMBL/GenBank/DDBJ databases">
        <authorList>
            <consortium name="Pathogen Informatics"/>
        </authorList>
    </citation>
    <scope>NUCLEOTIDE SEQUENCE [LARGE SCALE GENOMIC DNA]</scope>
    <source>
        <strain evidence="5 6">2789STDY5834939</strain>
    </source>
</reference>
<dbReference type="AlphaFoldDB" id="A0A174N5X5"/>
<dbReference type="EC" id="2.3.3.16" evidence="3"/>
<evidence type="ECO:0000313" key="5">
    <source>
        <dbReference type="EMBL" id="CUP43136.1"/>
    </source>
</evidence>
<name>A0A174N5X5_9FIRM</name>
<dbReference type="GO" id="GO:0005975">
    <property type="term" value="P:carbohydrate metabolic process"/>
    <property type="evidence" value="ECO:0007669"/>
    <property type="project" value="TreeGrafter"/>
</dbReference>
<evidence type="ECO:0000256" key="4">
    <source>
        <dbReference type="ARBA" id="ARBA00022679"/>
    </source>
</evidence>
<dbReference type="PANTHER" id="PTHR11739:SF4">
    <property type="entry name" value="CITRATE SYNTHASE, PEROXISOMAL"/>
    <property type="match status" value="1"/>
</dbReference>
<dbReference type="RefSeq" id="WP_055244237.1">
    <property type="nucleotide sequence ID" value="NZ_CZBE01000004.1"/>
</dbReference>
<dbReference type="NCBIfam" id="NF010635">
    <property type="entry name" value="PRK14032.1"/>
    <property type="match status" value="1"/>
</dbReference>
<dbReference type="GO" id="GO:0006099">
    <property type="term" value="P:tricarboxylic acid cycle"/>
    <property type="evidence" value="ECO:0007669"/>
    <property type="project" value="UniProtKB-UniPathway"/>
</dbReference>
<sequence>MLGKTVSAPDAQLKQDIQLLCGQYAQYNSFDPELFSKFAVKRGLRNADGTGVLAGITQICNVHGYLLSEGEKVPIDGELTYRGYSIRDLIAGAQAGGRYCFEETAWLLLLGFLPDGMQLRRFFDILSDARALPDNFTEDMIMKAASPNIMNMLARSVLALYTYDPAPEDTSIENVMLQSIQLIARMPSIMAAAYQVKKRVYDGRSMYLHNPNPEFSTAQNILRMLRSDKQFTEDEAHLLDLCLTLHSEHGGGNNSTFAVRVLTSSRTDTYSAISAGIGALKGPRHGGANFKVIEQLEYLKANVRNWDDDGEIRDYLRRVVHREAGDRSGLIYGMGHAVYTKSDPRERLLKENALRLARGTEFEAEFCLLDAIERLAPDVLHEKQGGDKPICANIDLYSGLVYRMLGIPDELHTPLFACARTAGWCAHRLEELSTGGKIVRPAFKSIVHPRDYIPLESRATAAV</sequence>
<dbReference type="Proteomes" id="UP000095765">
    <property type="component" value="Unassembled WGS sequence"/>
</dbReference>
<organism evidence="5 6">
    <name type="scientific">Anaerotruncus colihominis</name>
    <dbReference type="NCBI Taxonomy" id="169435"/>
    <lineage>
        <taxon>Bacteria</taxon>
        <taxon>Bacillati</taxon>
        <taxon>Bacillota</taxon>
        <taxon>Clostridia</taxon>
        <taxon>Eubacteriales</taxon>
        <taxon>Oscillospiraceae</taxon>
        <taxon>Anaerotruncus</taxon>
    </lineage>
</organism>
<dbReference type="EMBL" id="CZBE01000004">
    <property type="protein sequence ID" value="CUP43136.1"/>
    <property type="molecule type" value="Genomic_DNA"/>
</dbReference>
<dbReference type="InterPro" id="IPR002020">
    <property type="entry name" value="Citrate_synthase"/>
</dbReference>
<dbReference type="InterPro" id="IPR036969">
    <property type="entry name" value="Citrate_synthase_sf"/>
</dbReference>
<dbReference type="PANTHER" id="PTHR11739">
    <property type="entry name" value="CITRATE SYNTHASE"/>
    <property type="match status" value="1"/>
</dbReference>
<dbReference type="InterPro" id="IPR016143">
    <property type="entry name" value="Citrate_synth-like_sm_a-sub"/>
</dbReference>
<comment type="similarity">
    <text evidence="2">Belongs to the citrate synthase family.</text>
</comment>
<evidence type="ECO:0000256" key="2">
    <source>
        <dbReference type="ARBA" id="ARBA00010566"/>
    </source>
</evidence>
<dbReference type="InterPro" id="IPR016142">
    <property type="entry name" value="Citrate_synth-like_lrg_a-sub"/>
</dbReference>
<dbReference type="CDD" id="cd06113">
    <property type="entry name" value="citrate_synt_like_1_2"/>
    <property type="match status" value="1"/>
</dbReference>
<evidence type="ECO:0000256" key="3">
    <source>
        <dbReference type="ARBA" id="ARBA00012972"/>
    </source>
</evidence>
<protein>
    <recommendedName>
        <fullName evidence="3">citrate synthase (unknown stereospecificity)</fullName>
        <ecNumber evidence="3">2.3.3.16</ecNumber>
    </recommendedName>
</protein>
<evidence type="ECO:0000256" key="1">
    <source>
        <dbReference type="ARBA" id="ARBA00005163"/>
    </source>
</evidence>
<dbReference type="Gene3D" id="1.10.580.10">
    <property type="entry name" value="Citrate Synthase, domain 1"/>
    <property type="match status" value="1"/>
</dbReference>
<dbReference type="GO" id="GO:0036440">
    <property type="term" value="F:citrate synthase activity"/>
    <property type="evidence" value="ECO:0007669"/>
    <property type="project" value="UniProtKB-EC"/>
</dbReference>